<feature type="coiled-coil region" evidence="1">
    <location>
        <begin position="390"/>
        <end position="417"/>
    </location>
</feature>
<dbReference type="EMBL" id="SJOI01000001">
    <property type="protein sequence ID" value="TCL05873.1"/>
    <property type="molecule type" value="Genomic_DNA"/>
</dbReference>
<evidence type="ECO:0000313" key="4">
    <source>
        <dbReference type="Proteomes" id="UP000294555"/>
    </source>
</evidence>
<keyword evidence="1" id="KW-0175">Coiled coil</keyword>
<gene>
    <name evidence="3" type="ORF">EZJ58_4095</name>
</gene>
<dbReference type="Proteomes" id="UP000294555">
    <property type="component" value="Unassembled WGS sequence"/>
</dbReference>
<accession>A0A4R1NEM5</accession>
<name>A0A4R1NEM5_9GAMM</name>
<feature type="compositionally biased region" description="Polar residues" evidence="2">
    <location>
        <begin position="556"/>
        <end position="568"/>
    </location>
</feature>
<feature type="region of interest" description="Disordered" evidence="2">
    <location>
        <begin position="812"/>
        <end position="845"/>
    </location>
</feature>
<feature type="region of interest" description="Disordered" evidence="2">
    <location>
        <begin position="875"/>
        <end position="894"/>
    </location>
</feature>
<dbReference type="RefSeq" id="WP_207917922.1">
    <property type="nucleotide sequence ID" value="NZ_SJOI01000001.1"/>
</dbReference>
<evidence type="ECO:0000313" key="3">
    <source>
        <dbReference type="EMBL" id="TCL05873.1"/>
    </source>
</evidence>
<sequence>MNNGLNNNRSFFEHSYWNNNLGTGGSGSQFNFPSPYQVGNVPHHFNAPPVVRFSPQGPVVGSMQYTWQLNETPCTGPARTKDGRPHIFICGGLEPQLRYEFVPYKEGPSISSIRNDISVRLQQAGQAPHIGHFDFADHERPEFMRVPRQPTREFHLAHPPTADAQECIDAGHKEQEHYFNTPLPFTLTEAEQALEWRNQELTNLIRIRDEIQAKINENQQWISDIHRGTRGPRSKTFLNSLRGQNHKLWQTGQAFEWRCQNATTRRDETAENLQKIRHALEHNKEAYRDSIKAVERQRFPKDHAIFNEERGRAEAAKQEELRFSILAKQERENYSHAPAPATMDEARNTADAGKKHLENCVRDKNASEALYNEKQSRLEATRALLAEEWNVIAEHEVAFLEEEVAALKRTVDIQDQRIANAYTRATESYRQKILGLHSKADFDTSHALAGEAQAQFFQRLANQPDDALAPMQADEAQQPQAHIPDTLRVNQDQKPTGATTSSSKQPITALADLAALSSEIVERAARRAERQANQHAVLSGAEGAASVAAEHGPSAHPNSTNLPPANQPAINTALGASALALASSNTVTAPGAIAGASVNLGELAATAARSLAGAAGQVLSAPAIAVGALFYSSNAGEGSDKVQGREKGVPDALLAKRNSAQLTKPAIKPKPQLGVKTPIQLKNTPLYPMEIGAVSNGVKPPLAPKPAFDRAGLNAQQQALKQATADAGINRLASPVAVEPLKQAAMALDKAAGALQDAACLDNPLCVAKLIMGGEGNSSTQTVPVAHDLTGGKLENPQPIQDNKTVLISPDQRGEQGACHTGNVDGKPETGGNTTVTPIPDGPNRDDLIYLSQGKDNRLPIPESIVANNGLKIESNAKHTPGAQGSRPNAGVEPRDSLKLFEHSIATKDPKIRLAIDNDGNIHRFFNTSKDGEGNFHWSGSSGDEKNALGNRELRNFNKEIKELKVKK</sequence>
<feature type="coiled-coil region" evidence="1">
    <location>
        <begin position="270"/>
        <end position="297"/>
    </location>
</feature>
<dbReference type="AlphaFoldDB" id="A0A4R1NEM5"/>
<protein>
    <submittedName>
        <fullName evidence="3">Uncharacterized protein</fullName>
    </submittedName>
</protein>
<organism evidence="3 4">
    <name type="scientific">Sodalis ligni</name>
    <dbReference type="NCBI Taxonomy" id="2697027"/>
    <lineage>
        <taxon>Bacteria</taxon>
        <taxon>Pseudomonadati</taxon>
        <taxon>Pseudomonadota</taxon>
        <taxon>Gammaproteobacteria</taxon>
        <taxon>Enterobacterales</taxon>
        <taxon>Bruguierivoracaceae</taxon>
        <taxon>Sodalis</taxon>
    </lineage>
</organism>
<evidence type="ECO:0000256" key="2">
    <source>
        <dbReference type="SAM" id="MobiDB-lite"/>
    </source>
</evidence>
<reference evidence="3 4" key="1">
    <citation type="submission" date="2019-02" db="EMBL/GenBank/DDBJ databases">
        <title>Investigation of anaerobic lignin degradation for improved lignocellulosic biofuels.</title>
        <authorList>
            <person name="Deangelis K."/>
        </authorList>
    </citation>
    <scope>NUCLEOTIDE SEQUENCE [LARGE SCALE GENOMIC DNA]</scope>
    <source>
        <strain evidence="3 4">159R</strain>
    </source>
</reference>
<comment type="caution">
    <text evidence="3">The sequence shown here is derived from an EMBL/GenBank/DDBJ whole genome shotgun (WGS) entry which is preliminary data.</text>
</comment>
<feature type="region of interest" description="Disordered" evidence="2">
    <location>
        <begin position="526"/>
        <end position="568"/>
    </location>
</feature>
<evidence type="ECO:0000256" key="1">
    <source>
        <dbReference type="SAM" id="Coils"/>
    </source>
</evidence>
<feature type="compositionally biased region" description="Low complexity" evidence="2">
    <location>
        <begin position="536"/>
        <end position="550"/>
    </location>
</feature>
<proteinExistence type="predicted"/>
<keyword evidence="4" id="KW-1185">Reference proteome</keyword>